<reference evidence="5" key="1">
    <citation type="journal article" date="2014" name="Science">
        <title>Ancient hybridizations among the ancestral genomes of bread wheat.</title>
        <authorList>
            <consortium name="International Wheat Genome Sequencing Consortium,"/>
            <person name="Marcussen T."/>
            <person name="Sandve S.R."/>
            <person name="Heier L."/>
            <person name="Spannagl M."/>
            <person name="Pfeifer M."/>
            <person name="Jakobsen K.S."/>
            <person name="Wulff B.B."/>
            <person name="Steuernagel B."/>
            <person name="Mayer K.F."/>
            <person name="Olsen O.A."/>
        </authorList>
    </citation>
    <scope>NUCLEOTIDE SEQUENCE [LARGE SCALE GENOMIC DNA]</scope>
    <source>
        <strain evidence="5">cv. AL8/78</strain>
    </source>
</reference>
<dbReference type="InterPro" id="IPR014770">
    <property type="entry name" value="Munc13_1"/>
</dbReference>
<evidence type="ECO:0000256" key="1">
    <source>
        <dbReference type="SAM" id="MobiDB-lite"/>
    </source>
</evidence>
<evidence type="ECO:0000259" key="2">
    <source>
        <dbReference type="PROSITE" id="PS51258"/>
    </source>
</evidence>
<dbReference type="InterPro" id="IPR008528">
    <property type="entry name" value="unc-13_homologue"/>
</dbReference>
<reference evidence="4" key="4">
    <citation type="submission" date="2019-03" db="UniProtKB">
        <authorList>
            <consortium name="EnsemblPlants"/>
        </authorList>
    </citation>
    <scope>IDENTIFICATION</scope>
</reference>
<accession>A0A453CLT4</accession>
<dbReference type="PROSITE" id="PS51258">
    <property type="entry name" value="MHD1"/>
    <property type="match status" value="1"/>
</dbReference>
<keyword evidence="5" id="KW-1185">Reference proteome</keyword>
<dbReference type="PANTHER" id="PTHR31280:SF3">
    <property type="entry name" value="DNA TOPOISOMERASE 4 SUBUNIT B (DUF810)"/>
    <property type="match status" value="1"/>
</dbReference>
<reference evidence="4" key="3">
    <citation type="journal article" date="2017" name="Nature">
        <title>Genome sequence of the progenitor of the wheat D genome Aegilops tauschii.</title>
        <authorList>
            <person name="Luo M.C."/>
            <person name="Gu Y.Q."/>
            <person name="Puiu D."/>
            <person name="Wang H."/>
            <person name="Twardziok S.O."/>
            <person name="Deal K.R."/>
            <person name="Huo N."/>
            <person name="Zhu T."/>
            <person name="Wang L."/>
            <person name="Wang Y."/>
            <person name="McGuire P.E."/>
            <person name="Liu S."/>
            <person name="Long H."/>
            <person name="Ramasamy R.K."/>
            <person name="Rodriguez J.C."/>
            <person name="Van S.L."/>
            <person name="Yuan L."/>
            <person name="Wang Z."/>
            <person name="Xia Z."/>
            <person name="Xiao L."/>
            <person name="Anderson O.D."/>
            <person name="Ouyang S."/>
            <person name="Liang Y."/>
            <person name="Zimin A.V."/>
            <person name="Pertea G."/>
            <person name="Qi P."/>
            <person name="Bennetzen J.L."/>
            <person name="Dai X."/>
            <person name="Dawson M.W."/>
            <person name="Muller H.G."/>
            <person name="Kugler K."/>
            <person name="Rivarola-Duarte L."/>
            <person name="Spannagl M."/>
            <person name="Mayer K.F.X."/>
            <person name="Lu F.H."/>
            <person name="Bevan M.W."/>
            <person name="Leroy P."/>
            <person name="Li P."/>
            <person name="You F.M."/>
            <person name="Sun Q."/>
            <person name="Liu Z."/>
            <person name="Lyons E."/>
            <person name="Wicker T."/>
            <person name="Salzberg S.L."/>
            <person name="Devos K.M."/>
            <person name="Dvorak J."/>
        </authorList>
    </citation>
    <scope>NUCLEOTIDE SEQUENCE [LARGE SCALE GENOMIC DNA]</scope>
    <source>
        <strain evidence="4">cv. AL8/78</strain>
    </source>
</reference>
<evidence type="ECO:0000313" key="4">
    <source>
        <dbReference type="EnsemblPlants" id="AET2Gv20892800.14"/>
    </source>
</evidence>
<dbReference type="Gene3D" id="1.10.357.50">
    <property type="match status" value="1"/>
</dbReference>
<dbReference type="PROSITE" id="PS51259">
    <property type="entry name" value="MHD2"/>
    <property type="match status" value="1"/>
</dbReference>
<evidence type="ECO:0000259" key="3">
    <source>
        <dbReference type="PROSITE" id="PS51259"/>
    </source>
</evidence>
<name>A0A453CLT4_AEGTS</name>
<feature type="domain" description="MHD2" evidence="3">
    <location>
        <begin position="834"/>
        <end position="944"/>
    </location>
</feature>
<reference evidence="5" key="2">
    <citation type="journal article" date="2017" name="Nat. Plants">
        <title>The Aegilops tauschii genome reveals multiple impacts of transposons.</title>
        <authorList>
            <person name="Zhao G."/>
            <person name="Zou C."/>
            <person name="Li K."/>
            <person name="Wang K."/>
            <person name="Li T."/>
            <person name="Gao L."/>
            <person name="Zhang X."/>
            <person name="Wang H."/>
            <person name="Yang Z."/>
            <person name="Liu X."/>
            <person name="Jiang W."/>
            <person name="Mao L."/>
            <person name="Kong X."/>
            <person name="Jiao Y."/>
            <person name="Jia J."/>
        </authorList>
    </citation>
    <scope>NUCLEOTIDE SEQUENCE [LARGE SCALE GENOMIC DNA]</scope>
    <source>
        <strain evidence="5">cv. AL8/78</strain>
    </source>
</reference>
<dbReference type="EnsemblPlants" id="AET2Gv20892800.14">
    <property type="protein sequence ID" value="AET2Gv20892800.14"/>
    <property type="gene ID" value="AET2Gv20892800"/>
</dbReference>
<dbReference type="InterPro" id="IPR057984">
    <property type="entry name" value="PATROL1_C"/>
</dbReference>
<evidence type="ECO:0000313" key="5">
    <source>
        <dbReference type="Proteomes" id="UP000015105"/>
    </source>
</evidence>
<dbReference type="InterPro" id="IPR014772">
    <property type="entry name" value="Munc13_dom-2"/>
</dbReference>
<dbReference type="Gramene" id="AET2Gv20892800.14">
    <property type="protein sequence ID" value="AET2Gv20892800.14"/>
    <property type="gene ID" value="AET2Gv20892800"/>
</dbReference>
<proteinExistence type="predicted"/>
<dbReference type="AlphaFoldDB" id="A0A453CLT4"/>
<organism evidence="4 5">
    <name type="scientific">Aegilops tauschii subsp. strangulata</name>
    <name type="common">Goatgrass</name>
    <dbReference type="NCBI Taxonomy" id="200361"/>
    <lineage>
        <taxon>Eukaryota</taxon>
        <taxon>Viridiplantae</taxon>
        <taxon>Streptophyta</taxon>
        <taxon>Embryophyta</taxon>
        <taxon>Tracheophyta</taxon>
        <taxon>Spermatophyta</taxon>
        <taxon>Magnoliopsida</taxon>
        <taxon>Liliopsida</taxon>
        <taxon>Poales</taxon>
        <taxon>Poaceae</taxon>
        <taxon>BOP clade</taxon>
        <taxon>Pooideae</taxon>
        <taxon>Triticodae</taxon>
        <taxon>Triticeae</taxon>
        <taxon>Triticinae</taxon>
        <taxon>Aegilops</taxon>
    </lineage>
</organism>
<dbReference type="Pfam" id="PF25761">
    <property type="entry name" value="TPR_PATROL1"/>
    <property type="match status" value="1"/>
</dbReference>
<protein>
    <recommendedName>
        <fullName evidence="6">MHD1 domain-containing protein</fullName>
    </recommendedName>
</protein>
<evidence type="ECO:0008006" key="6">
    <source>
        <dbReference type="Google" id="ProtNLM"/>
    </source>
</evidence>
<reference evidence="4" key="5">
    <citation type="journal article" date="2021" name="G3 (Bethesda)">
        <title>Aegilops tauschii genome assembly Aet v5.0 features greater sequence contiguity and improved annotation.</title>
        <authorList>
            <person name="Wang L."/>
            <person name="Zhu T."/>
            <person name="Rodriguez J.C."/>
            <person name="Deal K.R."/>
            <person name="Dubcovsky J."/>
            <person name="McGuire P.E."/>
            <person name="Lux T."/>
            <person name="Spannagl M."/>
            <person name="Mayer K.F.X."/>
            <person name="Baldrich P."/>
            <person name="Meyers B.C."/>
            <person name="Huo N."/>
            <person name="Gu Y.Q."/>
            <person name="Zhou H."/>
            <person name="Devos K.M."/>
            <person name="Bennetzen J.L."/>
            <person name="Unver T."/>
            <person name="Budak H."/>
            <person name="Gulick P.J."/>
            <person name="Galiba G."/>
            <person name="Kalapos B."/>
            <person name="Nelson D.R."/>
            <person name="Li P."/>
            <person name="You F.M."/>
            <person name="Luo M.C."/>
            <person name="Dvorak J."/>
        </authorList>
    </citation>
    <scope>NUCLEOTIDE SEQUENCE [LARGE SCALE GENOMIC DNA]</scope>
    <source>
        <strain evidence="4">cv. AL8/78</strain>
    </source>
</reference>
<feature type="domain" description="MHD1" evidence="2">
    <location>
        <begin position="556"/>
        <end position="682"/>
    </location>
</feature>
<dbReference type="PANTHER" id="PTHR31280">
    <property type="entry name" value="PROTEIN UNC-13 HOMOLOG"/>
    <property type="match status" value="1"/>
</dbReference>
<feature type="region of interest" description="Disordered" evidence="1">
    <location>
        <begin position="82"/>
        <end position="121"/>
    </location>
</feature>
<dbReference type="Proteomes" id="UP000015105">
    <property type="component" value="Chromosome 2D"/>
</dbReference>
<sequence length="1047" mass="118346">MDSAASLLEAYRRDRRRLLGFLLSSAGGRAVDLSRVDLDAVSADYALDCVASGAQFDASEATRRYFDDRRYPIMTSSPSGNSYFLLSRPEGSGSPPKKVAPDIGPEPPAEENSSRARKHSDSFEVAVNIQGASYVLKDLNLANTSPQHAKEMDLLSLGLPRLNAELSDDDLRETAYEVLLASLFVSGKLYFAEEKREKKPKFLKGLRSKTEGSNSAPQMENYYTHHLDLIRVQMEDWVVSVPDGRIEVLTIIERYNTRLSAAPKKFGLKGETYHWTQSYHFNSRLYEKLLSSVFDMLEDGQLVEEADEILETMKLTWPILGITQKLHDALYAWALFQKFAQTGEILLLKQTDLQIQKLKLHNNVREAELYIDSFVCSVEGFGSNGTLNLVDSALLKINMWCHRQLKNYHLYFSQANCSIFESMLNLVLLTAANLTDDDEEAMLIGTSLGSTPESTLIHILVVRSIQAAYKNALISADGQSKAEFKHPLILLASELKLLVEKECSAFSPVLHKYYPEAGRVALTVFHLLYGQQLELFLEGSDHSESLKEILGASNSFELCIAQKLYSMYGEAAGSSLSNFLKPYMIDRFSSPIILQWLHAQHENVLEWTKRTIEIEDWEPLSVHRKLATSMVEVFRIVEETIDQFFNSSLPLDIVHLRSLLIGITSSLQVYLLHMENQQVSRATLLPVAPVLTRYAESVNPFAKRKLIEPAVREEKVANKLNNLTVPKLCVKLNTLQYIRDQLDTIEEGIKQSWVDVQSAVGLLDYLSCMTSEGATSKSSPSDESIDELFTIFDDVRRTAVNITDTILNFIGTRAVFWDMRDLLLFSLYRTSVESARMEIFIPTIEQVLDQVCDLIVDVLRDRVVLRVFQACMEGFIWVLLDGGPSRAFLETDVNLMKDDLAMLKDLFIAEGQGLPSDVIEKEAKLAQQILDLYVLKADTIIDLLMKASEHMSHHLEPATARRRNVHDVHTLLRVLCHKKDNGASTFLKIQYHLPRSSDYDDVPVKDAPSKVPIFSDMLNRGASFNWSETGQQSFRIMKKKLQEASWQ</sequence>